<protein>
    <submittedName>
        <fullName evidence="5">SPFH domain, Band 7 family protein</fullName>
    </submittedName>
</protein>
<proteinExistence type="inferred from homology"/>
<evidence type="ECO:0000259" key="4">
    <source>
        <dbReference type="SMART" id="SM00244"/>
    </source>
</evidence>
<keyword evidence="2" id="KW-0175">Coiled coil</keyword>
<dbReference type="SMART" id="SM00244">
    <property type="entry name" value="PHB"/>
    <property type="match status" value="1"/>
</dbReference>
<dbReference type="EMBL" id="FZOF01000006">
    <property type="protein sequence ID" value="SNS52694.1"/>
    <property type="molecule type" value="Genomic_DNA"/>
</dbReference>
<evidence type="ECO:0000256" key="2">
    <source>
        <dbReference type="SAM" id="Coils"/>
    </source>
</evidence>
<dbReference type="Pfam" id="PF01145">
    <property type="entry name" value="Band_7"/>
    <property type="match status" value="1"/>
</dbReference>
<dbReference type="InterPro" id="IPR043202">
    <property type="entry name" value="Band-7_stomatin-like"/>
</dbReference>
<sequence length="315" mass="33736">MRCAARPGGGARSVFRGGIPVFVLSILLLVAAVVLFFVARGQSSGGWKLGAALSALAGVLAGVFACVHVVSAYEVGVPVTFGKVGSPLTSGIHFRSPFTDVTSFSTRPVDLDLHDKDVVEVRSSQGGVLYADVTIKWAVVPANAVELYRLAGNEEAIQSRLVMPDSREIIRNVFAKHTSEEGYASARERIGSEIDSLIKQRLAPRGIDVAAVNLRNVRPSEQLQEQIDKKIQQQQATERAVEAARTAKAEAERKRIEAEGIASANRIIAKSLSDKVLYNQCLDAYREAAKSHPVYAVPCGTNANGSPVIVDGTKN</sequence>
<dbReference type="Proteomes" id="UP000198280">
    <property type="component" value="Unassembled WGS sequence"/>
</dbReference>
<dbReference type="InterPro" id="IPR000163">
    <property type="entry name" value="Prohibitin"/>
</dbReference>
<feature type="coiled-coil region" evidence="2">
    <location>
        <begin position="220"/>
        <end position="254"/>
    </location>
</feature>
<dbReference type="AlphaFoldDB" id="A0A239F9D7"/>
<comment type="similarity">
    <text evidence="1">Belongs to the band 7/mec-2 family.</text>
</comment>
<keyword evidence="6" id="KW-1185">Reference proteome</keyword>
<dbReference type="Gene3D" id="3.30.479.30">
    <property type="entry name" value="Band 7 domain"/>
    <property type="match status" value="1"/>
</dbReference>
<keyword evidence="3" id="KW-0812">Transmembrane</keyword>
<keyword evidence="3" id="KW-0472">Membrane</keyword>
<reference evidence="5 6" key="1">
    <citation type="submission" date="2017-06" db="EMBL/GenBank/DDBJ databases">
        <authorList>
            <person name="Kim H.J."/>
            <person name="Triplett B.A."/>
        </authorList>
    </citation>
    <scope>NUCLEOTIDE SEQUENCE [LARGE SCALE GENOMIC DNA]</scope>
    <source>
        <strain evidence="5 6">CGMCC 4.1858</strain>
    </source>
</reference>
<keyword evidence="3" id="KW-1133">Transmembrane helix</keyword>
<dbReference type="CDD" id="cd03401">
    <property type="entry name" value="SPFH_prohibitin"/>
    <property type="match status" value="1"/>
</dbReference>
<accession>A0A239F9D7</accession>
<evidence type="ECO:0000313" key="5">
    <source>
        <dbReference type="EMBL" id="SNS52694.1"/>
    </source>
</evidence>
<dbReference type="PANTHER" id="PTHR10264">
    <property type="entry name" value="BAND 7 PROTEIN-RELATED"/>
    <property type="match status" value="1"/>
</dbReference>
<dbReference type="PANTHER" id="PTHR10264:SF19">
    <property type="entry name" value="AT06885P-RELATED"/>
    <property type="match status" value="1"/>
</dbReference>
<feature type="transmembrane region" description="Helical" evidence="3">
    <location>
        <begin position="51"/>
        <end position="73"/>
    </location>
</feature>
<dbReference type="InterPro" id="IPR036013">
    <property type="entry name" value="Band_7/SPFH_dom_sf"/>
</dbReference>
<evidence type="ECO:0000313" key="6">
    <source>
        <dbReference type="Proteomes" id="UP000198280"/>
    </source>
</evidence>
<name>A0A239F9D7_9ACTN</name>
<organism evidence="5 6">
    <name type="scientific">Actinacidiphila glaucinigra</name>
    <dbReference type="NCBI Taxonomy" id="235986"/>
    <lineage>
        <taxon>Bacteria</taxon>
        <taxon>Bacillati</taxon>
        <taxon>Actinomycetota</taxon>
        <taxon>Actinomycetes</taxon>
        <taxon>Kitasatosporales</taxon>
        <taxon>Streptomycetaceae</taxon>
        <taxon>Actinacidiphila</taxon>
    </lineage>
</organism>
<feature type="transmembrane region" description="Helical" evidence="3">
    <location>
        <begin position="19"/>
        <end position="39"/>
    </location>
</feature>
<feature type="domain" description="Band 7" evidence="4">
    <location>
        <begin position="65"/>
        <end position="231"/>
    </location>
</feature>
<dbReference type="SUPFAM" id="SSF117892">
    <property type="entry name" value="Band 7/SPFH domain"/>
    <property type="match status" value="1"/>
</dbReference>
<dbReference type="GO" id="GO:0005886">
    <property type="term" value="C:plasma membrane"/>
    <property type="evidence" value="ECO:0007669"/>
    <property type="project" value="InterPro"/>
</dbReference>
<dbReference type="InterPro" id="IPR001107">
    <property type="entry name" value="Band_7"/>
</dbReference>
<evidence type="ECO:0000256" key="3">
    <source>
        <dbReference type="SAM" id="Phobius"/>
    </source>
</evidence>
<evidence type="ECO:0000256" key="1">
    <source>
        <dbReference type="ARBA" id="ARBA00008164"/>
    </source>
</evidence>
<gene>
    <name evidence="5" type="ORF">SAMN05216252_106351</name>
</gene>